<dbReference type="EMBL" id="JARBHB010000007">
    <property type="protein sequence ID" value="KAJ8879703.1"/>
    <property type="molecule type" value="Genomic_DNA"/>
</dbReference>
<gene>
    <name evidence="1" type="ORF">PR048_020311</name>
</gene>
<comment type="caution">
    <text evidence="1">The sequence shown here is derived from an EMBL/GenBank/DDBJ whole genome shotgun (WGS) entry which is preliminary data.</text>
</comment>
<name>A0ABQ9H611_9NEOP</name>
<protein>
    <submittedName>
        <fullName evidence="1">Uncharacterized protein</fullName>
    </submittedName>
</protein>
<keyword evidence="2" id="KW-1185">Reference proteome</keyword>
<accession>A0ABQ9H611</accession>
<sequence length="106" mass="12493">MASETVFRTVNEVFEYLFSLKESDLNNSDEEYDWCQLPEEENEWVMDDEGIYNVSYWSATDIVEGRIVPTVMPRNIFREIKANFHAMDNSTINLNDRLAKIKLLYA</sequence>
<evidence type="ECO:0000313" key="2">
    <source>
        <dbReference type="Proteomes" id="UP001159363"/>
    </source>
</evidence>
<dbReference type="Proteomes" id="UP001159363">
    <property type="component" value="Chromosome 6"/>
</dbReference>
<organism evidence="1 2">
    <name type="scientific">Dryococelus australis</name>
    <dbReference type="NCBI Taxonomy" id="614101"/>
    <lineage>
        <taxon>Eukaryota</taxon>
        <taxon>Metazoa</taxon>
        <taxon>Ecdysozoa</taxon>
        <taxon>Arthropoda</taxon>
        <taxon>Hexapoda</taxon>
        <taxon>Insecta</taxon>
        <taxon>Pterygota</taxon>
        <taxon>Neoptera</taxon>
        <taxon>Polyneoptera</taxon>
        <taxon>Phasmatodea</taxon>
        <taxon>Verophasmatodea</taxon>
        <taxon>Anareolatae</taxon>
        <taxon>Phasmatidae</taxon>
        <taxon>Eurycanthinae</taxon>
        <taxon>Dryococelus</taxon>
    </lineage>
</organism>
<reference evidence="1 2" key="1">
    <citation type="submission" date="2023-02" db="EMBL/GenBank/DDBJ databases">
        <title>LHISI_Scaffold_Assembly.</title>
        <authorList>
            <person name="Stuart O.P."/>
            <person name="Cleave R."/>
            <person name="Magrath M.J.L."/>
            <person name="Mikheyev A.S."/>
        </authorList>
    </citation>
    <scope>NUCLEOTIDE SEQUENCE [LARGE SCALE GENOMIC DNA]</scope>
    <source>
        <strain evidence="1">Daus_M_001</strain>
        <tissue evidence="1">Leg muscle</tissue>
    </source>
</reference>
<evidence type="ECO:0000313" key="1">
    <source>
        <dbReference type="EMBL" id="KAJ8879703.1"/>
    </source>
</evidence>
<proteinExistence type="predicted"/>